<accession>A0ABQ9GDR0</accession>
<organism evidence="2 3">
    <name type="scientific">Dryococelus australis</name>
    <dbReference type="NCBI Taxonomy" id="614101"/>
    <lineage>
        <taxon>Eukaryota</taxon>
        <taxon>Metazoa</taxon>
        <taxon>Ecdysozoa</taxon>
        <taxon>Arthropoda</taxon>
        <taxon>Hexapoda</taxon>
        <taxon>Insecta</taxon>
        <taxon>Pterygota</taxon>
        <taxon>Neoptera</taxon>
        <taxon>Polyneoptera</taxon>
        <taxon>Phasmatodea</taxon>
        <taxon>Verophasmatodea</taxon>
        <taxon>Anareolatae</taxon>
        <taxon>Phasmatidae</taxon>
        <taxon>Eurycanthinae</taxon>
        <taxon>Dryococelus</taxon>
    </lineage>
</organism>
<evidence type="ECO:0000313" key="2">
    <source>
        <dbReference type="EMBL" id="KAJ8870544.1"/>
    </source>
</evidence>
<feature type="region of interest" description="Disordered" evidence="1">
    <location>
        <begin position="401"/>
        <end position="438"/>
    </location>
</feature>
<protein>
    <submittedName>
        <fullName evidence="2">Uncharacterized protein</fullName>
    </submittedName>
</protein>
<keyword evidence="3" id="KW-1185">Reference proteome</keyword>
<evidence type="ECO:0000313" key="3">
    <source>
        <dbReference type="Proteomes" id="UP001159363"/>
    </source>
</evidence>
<comment type="caution">
    <text evidence="2">The sequence shown here is derived from an EMBL/GenBank/DDBJ whole genome shotgun (WGS) entry which is preliminary data.</text>
</comment>
<proteinExistence type="predicted"/>
<dbReference type="Proteomes" id="UP001159363">
    <property type="component" value="Chromosome 12"/>
</dbReference>
<name>A0ABQ9GDR0_9NEOP</name>
<evidence type="ECO:0000256" key="1">
    <source>
        <dbReference type="SAM" id="MobiDB-lite"/>
    </source>
</evidence>
<reference evidence="2 3" key="1">
    <citation type="submission" date="2023-02" db="EMBL/GenBank/DDBJ databases">
        <title>LHISI_Scaffold_Assembly.</title>
        <authorList>
            <person name="Stuart O.P."/>
            <person name="Cleave R."/>
            <person name="Magrath M.J.L."/>
            <person name="Mikheyev A.S."/>
        </authorList>
    </citation>
    <scope>NUCLEOTIDE SEQUENCE [LARGE SCALE GENOMIC DNA]</scope>
    <source>
        <strain evidence="2">Daus_M_001</strain>
        <tissue evidence="2">Leg muscle</tissue>
    </source>
</reference>
<gene>
    <name evidence="2" type="ORF">PR048_029567</name>
</gene>
<dbReference type="EMBL" id="JARBHB010000013">
    <property type="protein sequence ID" value="KAJ8870544.1"/>
    <property type="molecule type" value="Genomic_DNA"/>
</dbReference>
<sequence length="549" mass="61477">MRRSLVRWISIKSECCMRSLELRKKTRVSCKEIAKLGACPGGDVWSDVPSEHCQSVAENGPRWRRPVLRSTLYSGQGSSVLVVWQLTFFATRLALVSLSATEDFLMTCYELQLAQVNPENWVSEQMRRKDVLTAEYRIYDGWVLQVSPFSITFKRSAAPAWHARRLTICTLMNIGLEPPSHGLCPPSLQPLGAKPVHVVHDVLEHRVRLLASGGGPEFISTDVRACPREVLLLDDFLHGEGVLRNEICLRILMHQSYDYGDLGTRAWSAGWEDSAAAILLRHCPPSWMSVILTLTTSPRSIPSNLFDRLYEAHPREPTGISSTSLLETYACCPNGHKILSAILAFGRVRPLSALHKRDELPYLPKEFLLMYALYGISTVLPASLPAVRRRHTGLPPVQEVFRGRRSHLSSRHSQGGPGSDQLPRVKTPYKSSTDKQYPATRKLAHNTTSVKKHQGSRTLDSCVIEQIGNSYSDDDDEQTKAFTSLPPCQWEHLDHTTQQACTDLGGTMEMFRAETFTKCWRKSSFPTTPSTGVDKCRRSAVCVLPARGL</sequence>